<dbReference type="EMBL" id="JBHFFA010000007">
    <property type="protein sequence ID" value="KAL2613237.1"/>
    <property type="molecule type" value="Genomic_DNA"/>
</dbReference>
<feature type="region of interest" description="Disordered" evidence="1">
    <location>
        <begin position="1"/>
        <end position="40"/>
    </location>
</feature>
<feature type="transmembrane region" description="Helical" evidence="2">
    <location>
        <begin position="67"/>
        <end position="89"/>
    </location>
</feature>
<protein>
    <submittedName>
        <fullName evidence="3">Uncharacterized protein</fullName>
    </submittedName>
</protein>
<accession>A0ABD1XWA9</accession>
<proteinExistence type="predicted"/>
<name>A0ABD1XWA9_9MARC</name>
<evidence type="ECO:0000256" key="2">
    <source>
        <dbReference type="SAM" id="Phobius"/>
    </source>
</evidence>
<reference evidence="3 4" key="1">
    <citation type="submission" date="2024-09" db="EMBL/GenBank/DDBJ databases">
        <title>Chromosome-scale assembly of Riccia fluitans.</title>
        <authorList>
            <person name="Paukszto L."/>
            <person name="Sawicki J."/>
            <person name="Karawczyk K."/>
            <person name="Piernik-Szablinska J."/>
            <person name="Szczecinska M."/>
            <person name="Mazdziarz M."/>
        </authorList>
    </citation>
    <scope>NUCLEOTIDE SEQUENCE [LARGE SCALE GENOMIC DNA]</scope>
    <source>
        <strain evidence="3">Rf_01</strain>
        <tissue evidence="3">Aerial parts of the thallus</tissue>
    </source>
</reference>
<organism evidence="3 4">
    <name type="scientific">Riccia fluitans</name>
    <dbReference type="NCBI Taxonomy" id="41844"/>
    <lineage>
        <taxon>Eukaryota</taxon>
        <taxon>Viridiplantae</taxon>
        <taxon>Streptophyta</taxon>
        <taxon>Embryophyta</taxon>
        <taxon>Marchantiophyta</taxon>
        <taxon>Marchantiopsida</taxon>
        <taxon>Marchantiidae</taxon>
        <taxon>Marchantiales</taxon>
        <taxon>Ricciaceae</taxon>
        <taxon>Riccia</taxon>
    </lineage>
</organism>
<evidence type="ECO:0000313" key="4">
    <source>
        <dbReference type="Proteomes" id="UP001605036"/>
    </source>
</evidence>
<feature type="transmembrane region" description="Helical" evidence="2">
    <location>
        <begin position="615"/>
        <end position="644"/>
    </location>
</feature>
<keyword evidence="4" id="KW-1185">Reference proteome</keyword>
<evidence type="ECO:0000313" key="3">
    <source>
        <dbReference type="EMBL" id="KAL2613237.1"/>
    </source>
</evidence>
<feature type="region of interest" description="Disordered" evidence="1">
    <location>
        <begin position="692"/>
        <end position="767"/>
    </location>
</feature>
<feature type="compositionally biased region" description="Basic residues" evidence="1">
    <location>
        <begin position="732"/>
        <end position="741"/>
    </location>
</feature>
<dbReference type="AlphaFoldDB" id="A0ABD1XWA9"/>
<feature type="compositionally biased region" description="Basic and acidic residues" evidence="1">
    <location>
        <begin position="700"/>
        <end position="714"/>
    </location>
</feature>
<comment type="caution">
    <text evidence="3">The sequence shown here is derived from an EMBL/GenBank/DDBJ whole genome shotgun (WGS) entry which is preliminary data.</text>
</comment>
<keyword evidence="2" id="KW-0472">Membrane</keyword>
<evidence type="ECO:0000256" key="1">
    <source>
        <dbReference type="SAM" id="MobiDB-lite"/>
    </source>
</evidence>
<keyword evidence="2" id="KW-0812">Transmembrane</keyword>
<keyword evidence="2" id="KW-1133">Transmembrane helix</keyword>
<gene>
    <name evidence="3" type="ORF">R1flu_024929</name>
</gene>
<dbReference type="Proteomes" id="UP001605036">
    <property type="component" value="Unassembled WGS sequence"/>
</dbReference>
<sequence>MASNGMLQRRPTFKGLAGDEIVPENKGTSPPVAAEDEEESPQKSFRWWQLLLKDPQSPAKEYKWVDLLCSAGLLICAVTLIIVVTVILVKNWEADVKVYSSNSPIPLKGYTCDCSLPLNFQDPDPSSSSEEQSIGIQNVNRCYRRSSLEDIRILQYPHSYSAFDAKVHELSTTTSIVSYVESEGYIVTQEAIELSIRKPISLKSLYRNEQFDEDDTIYFPLGYIRSAEFMTFPPAYIRMAFAYDCDNCSSCGLQEIQSRIQKVTGGREPSWASCYYWGRVDESQCSEASRMTYMGKCVLYPTETMPFAFAIKKLMDDLNVRGSENSEWQDDLKRLSSKRSQELQITNVGPPDLDLQGRQDWTNWTAVQPNVVYLNRSRVMKGTLEFAFVESPKGTTLHAWLVTNYPGLITECSSVPDVRDSSSVCNGSSVCNAFVNSEGSRSIQLRCKHMENDTQCEDLVKTTWMTIDNNYRGPVNSTAICHTPEISCLTNNSEPSKVPAYKVVHTFPNRSMDGWIHGSMDPLNTYLNLSTLPKEWLQRSGICFNSRKLVFRYNDTWFLQAKCNGTDLCTLTGTYYQIDDFHDAEERTLSREMFRNESGDGKLFVCYKVMKRSNFLWLIGYVNTLFSWLGVLLCLYVSVMYKWYVYLLGRYGKRISAAVKRWMPSGCVGKICSCCNPRDSLYAGASTTFATDGSSLTNKSRPEKSRESDAHGEGEVTSGGPREQEMRGVRSYNRKNSTHFKKSVESGVEGDASEAPLFNGPTFDSTV</sequence>